<reference evidence="3" key="1">
    <citation type="submission" date="2020-01" db="EMBL/GenBank/DDBJ databases">
        <title>Genome sequence of Kobresia littledalei, the first chromosome-level genome in the family Cyperaceae.</title>
        <authorList>
            <person name="Qu G."/>
        </authorList>
    </citation>
    <scope>NUCLEOTIDE SEQUENCE</scope>
    <source>
        <strain evidence="3">C.B.Clarke</strain>
        <tissue evidence="3">Leaf</tissue>
    </source>
</reference>
<dbReference type="AlphaFoldDB" id="A0A833QQ18"/>
<organism evidence="3 4">
    <name type="scientific">Carex littledalei</name>
    <dbReference type="NCBI Taxonomy" id="544730"/>
    <lineage>
        <taxon>Eukaryota</taxon>
        <taxon>Viridiplantae</taxon>
        <taxon>Streptophyta</taxon>
        <taxon>Embryophyta</taxon>
        <taxon>Tracheophyta</taxon>
        <taxon>Spermatophyta</taxon>
        <taxon>Magnoliopsida</taxon>
        <taxon>Liliopsida</taxon>
        <taxon>Poales</taxon>
        <taxon>Cyperaceae</taxon>
        <taxon>Cyperoideae</taxon>
        <taxon>Cariceae</taxon>
        <taxon>Carex</taxon>
        <taxon>Carex subgen. Euthyceras</taxon>
    </lineage>
</organism>
<dbReference type="GO" id="GO:0071944">
    <property type="term" value="C:cell periphery"/>
    <property type="evidence" value="ECO:0007669"/>
    <property type="project" value="TreeGrafter"/>
</dbReference>
<dbReference type="Pfam" id="PF01190">
    <property type="entry name" value="Pollen_Ole_e_1"/>
    <property type="match status" value="1"/>
</dbReference>
<accession>A0A833QQ18</accession>
<keyword evidence="4" id="KW-1185">Reference proteome</keyword>
<dbReference type="PANTHER" id="PTHR33470">
    <property type="entry name" value="OS01G0164075 PROTEIN"/>
    <property type="match status" value="1"/>
</dbReference>
<dbReference type="PANTHER" id="PTHR33470:SF22">
    <property type="entry name" value="POLLEN OLE E 1 ALLERGEN AND EXTENSIN FAMILY PROTEIN"/>
    <property type="match status" value="1"/>
</dbReference>
<dbReference type="OrthoDB" id="665669at2759"/>
<evidence type="ECO:0000256" key="2">
    <source>
        <dbReference type="SAM" id="SignalP"/>
    </source>
</evidence>
<evidence type="ECO:0000313" key="4">
    <source>
        <dbReference type="Proteomes" id="UP000623129"/>
    </source>
</evidence>
<gene>
    <name evidence="3" type="ORF">FCM35_KLT02686</name>
</gene>
<sequence>MKKLHLLFLCIAIALAGAVPGLSFELSDISVEGVVYCRCNFTGYAAQVDASPLSGIVASLKCDGGNYHTLVNATTDYSGYFQVSAKVIKKYVGRYCSVYVLSSPLSQCIVPSQLTFAGKGSKLIYEREVPGVGSQYSAGLMLIGPSSSASCHV</sequence>
<evidence type="ECO:0000256" key="1">
    <source>
        <dbReference type="ARBA" id="ARBA00022729"/>
    </source>
</evidence>
<name>A0A833QQ18_9POAL</name>
<dbReference type="EMBL" id="SWLB01000012">
    <property type="protein sequence ID" value="KAF3331280.1"/>
    <property type="molecule type" value="Genomic_DNA"/>
</dbReference>
<feature type="chain" id="PRO_5032740000" evidence="2">
    <location>
        <begin position="19"/>
        <end position="153"/>
    </location>
</feature>
<proteinExistence type="predicted"/>
<comment type="caution">
    <text evidence="3">The sequence shown here is derived from an EMBL/GenBank/DDBJ whole genome shotgun (WGS) entry which is preliminary data.</text>
</comment>
<protein>
    <submittedName>
        <fullName evidence="3">Pistil-specific extensin-like protein</fullName>
    </submittedName>
</protein>
<feature type="signal peptide" evidence="2">
    <location>
        <begin position="1"/>
        <end position="18"/>
    </location>
</feature>
<dbReference type="Proteomes" id="UP000623129">
    <property type="component" value="Unassembled WGS sequence"/>
</dbReference>
<evidence type="ECO:0000313" key="3">
    <source>
        <dbReference type="EMBL" id="KAF3331280.1"/>
    </source>
</evidence>
<keyword evidence="1 2" id="KW-0732">Signal</keyword>